<comment type="caution">
    <text evidence="1">The sequence shown here is derived from an EMBL/GenBank/DDBJ whole genome shotgun (WGS) entry which is preliminary data.</text>
</comment>
<gene>
    <name evidence="1" type="ORF">LCGC14_0717040</name>
</gene>
<dbReference type="EMBL" id="LAZR01001607">
    <property type="protein sequence ID" value="KKN42061.1"/>
    <property type="molecule type" value="Genomic_DNA"/>
</dbReference>
<dbReference type="AlphaFoldDB" id="A0A0F9SYY9"/>
<evidence type="ECO:0000313" key="1">
    <source>
        <dbReference type="EMBL" id="KKN42061.1"/>
    </source>
</evidence>
<proteinExistence type="predicted"/>
<protein>
    <submittedName>
        <fullName evidence="1">Uncharacterized protein</fullName>
    </submittedName>
</protein>
<organism evidence="1">
    <name type="scientific">marine sediment metagenome</name>
    <dbReference type="NCBI Taxonomy" id="412755"/>
    <lineage>
        <taxon>unclassified sequences</taxon>
        <taxon>metagenomes</taxon>
        <taxon>ecological metagenomes</taxon>
    </lineage>
</organism>
<accession>A0A0F9SYY9</accession>
<reference evidence="1" key="1">
    <citation type="journal article" date="2015" name="Nature">
        <title>Complex archaea that bridge the gap between prokaryotes and eukaryotes.</title>
        <authorList>
            <person name="Spang A."/>
            <person name="Saw J.H."/>
            <person name="Jorgensen S.L."/>
            <person name="Zaremba-Niedzwiedzka K."/>
            <person name="Martijn J."/>
            <person name="Lind A.E."/>
            <person name="van Eijk R."/>
            <person name="Schleper C."/>
            <person name="Guy L."/>
            <person name="Ettema T.J."/>
        </authorList>
    </citation>
    <scope>NUCLEOTIDE SEQUENCE</scope>
</reference>
<name>A0A0F9SYY9_9ZZZZ</name>
<sequence length="64" mass="7390">MGCGCGKTKRRLVRDPGDVLGGYKYLKPHQVKARLEIFKRNNCKDCGDRYKCDYAKYVECKGKK</sequence>